<name>A0A8J7TLH7_9BACT</name>
<sequence>MPFIPEFFAMPAVSPESLLCSFAVGGAFFILWPRLANFIEYRVLSRTVKNVTGHSTLRPRSIKVGRNLSAAYDSVKKALAARQSNQRWHLHQVRIDEPLEKAIRLEGVSILKESPEEEMHRSRTEARGAGRGRHSTSLRIQVDITERAGETQVSWKFLPEDQRYFSEKLQTMDANTSLLLLRTNFNLIKELGLTA</sequence>
<evidence type="ECO:0000313" key="3">
    <source>
        <dbReference type="Proteomes" id="UP000664277"/>
    </source>
</evidence>
<comment type="caution">
    <text evidence="2">The sequence shown here is derived from an EMBL/GenBank/DDBJ whole genome shotgun (WGS) entry which is preliminary data.</text>
</comment>
<dbReference type="AlphaFoldDB" id="A0A8J7TLH7"/>
<accession>A0A8J7TLH7</accession>
<proteinExistence type="predicted"/>
<gene>
    <name evidence="2" type="ORF">J0M35_09770</name>
</gene>
<feature type="region of interest" description="Disordered" evidence="1">
    <location>
        <begin position="114"/>
        <end position="137"/>
    </location>
</feature>
<protein>
    <submittedName>
        <fullName evidence="2">Uncharacterized protein</fullName>
    </submittedName>
</protein>
<evidence type="ECO:0000313" key="2">
    <source>
        <dbReference type="EMBL" id="MBN8660639.1"/>
    </source>
</evidence>
<dbReference type="Proteomes" id="UP000664277">
    <property type="component" value="Unassembled WGS sequence"/>
</dbReference>
<organism evidence="2 3">
    <name type="scientific">Candidatus Obscuribacter phosphatis</name>
    <dbReference type="NCBI Taxonomy" id="1906157"/>
    <lineage>
        <taxon>Bacteria</taxon>
        <taxon>Bacillati</taxon>
        <taxon>Candidatus Melainabacteria</taxon>
        <taxon>Candidatus Obscuribacterales</taxon>
        <taxon>Candidatus Obscuribacteraceae</taxon>
        <taxon>Candidatus Obscuribacter</taxon>
    </lineage>
</organism>
<feature type="compositionally biased region" description="Basic and acidic residues" evidence="1">
    <location>
        <begin position="114"/>
        <end position="128"/>
    </location>
</feature>
<dbReference type="EMBL" id="JAFLCK010000012">
    <property type="protein sequence ID" value="MBN8660639.1"/>
    <property type="molecule type" value="Genomic_DNA"/>
</dbReference>
<evidence type="ECO:0000256" key="1">
    <source>
        <dbReference type="SAM" id="MobiDB-lite"/>
    </source>
</evidence>
<reference evidence="2" key="1">
    <citation type="submission" date="2021-02" db="EMBL/GenBank/DDBJ databases">
        <title>Genome-Resolved Metagenomics of a Microbial Community Performing Photosynthetic Biological Nutrient Removal.</title>
        <authorList>
            <person name="Mcdaniel E.A."/>
        </authorList>
    </citation>
    <scope>NUCLEOTIDE SEQUENCE</scope>
    <source>
        <strain evidence="2">UWPOB_OBS1</strain>
    </source>
</reference>